<dbReference type="PROSITE" id="PS00072">
    <property type="entry name" value="ACYL_COA_DH_1"/>
    <property type="match status" value="1"/>
</dbReference>
<dbReference type="KEGG" id="dax:FDQ92_12495"/>
<evidence type="ECO:0000256" key="8">
    <source>
        <dbReference type="ARBA" id="ARBA00023002"/>
    </source>
</evidence>
<evidence type="ECO:0000259" key="11">
    <source>
        <dbReference type="Pfam" id="PF02770"/>
    </source>
</evidence>
<organism evidence="13 14">
    <name type="scientific">Desulfoglaeba alkanexedens ALDC</name>
    <dbReference type="NCBI Taxonomy" id="980445"/>
    <lineage>
        <taxon>Bacteria</taxon>
        <taxon>Pseudomonadati</taxon>
        <taxon>Thermodesulfobacteriota</taxon>
        <taxon>Syntrophobacteria</taxon>
        <taxon>Syntrophobacterales</taxon>
        <taxon>Syntrophobacteraceae</taxon>
        <taxon>Desulfoglaeba</taxon>
    </lineage>
</organism>
<dbReference type="InterPro" id="IPR013786">
    <property type="entry name" value="AcylCoA_DH/ox_N"/>
</dbReference>
<keyword evidence="14" id="KW-1185">Reference proteome</keyword>
<dbReference type="Pfam" id="PF02771">
    <property type="entry name" value="Acyl-CoA_dh_N"/>
    <property type="match status" value="1"/>
</dbReference>
<evidence type="ECO:0000256" key="3">
    <source>
        <dbReference type="ARBA" id="ARBA00009347"/>
    </source>
</evidence>
<dbReference type="AlphaFoldDB" id="A0A4P8L4P4"/>
<evidence type="ECO:0000256" key="7">
    <source>
        <dbReference type="ARBA" id="ARBA00022827"/>
    </source>
</evidence>
<dbReference type="OrthoDB" id="9765339at2"/>
<evidence type="ECO:0000256" key="5">
    <source>
        <dbReference type="ARBA" id="ARBA00022456"/>
    </source>
</evidence>
<proteinExistence type="inferred from homology"/>
<protein>
    <submittedName>
        <fullName evidence="13">Isovaleryl-CoA dehydrogenase</fullName>
    </submittedName>
</protein>
<evidence type="ECO:0000256" key="6">
    <source>
        <dbReference type="ARBA" id="ARBA00022630"/>
    </source>
</evidence>
<dbReference type="FunFam" id="1.10.540.10:FF:000007">
    <property type="entry name" value="Isovaleryl-CoA dehydrogenase, mitochondrial"/>
    <property type="match status" value="1"/>
</dbReference>
<dbReference type="InterPro" id="IPR009075">
    <property type="entry name" value="AcylCo_DH/oxidase_C"/>
</dbReference>
<evidence type="ECO:0000259" key="10">
    <source>
        <dbReference type="Pfam" id="PF00441"/>
    </source>
</evidence>
<dbReference type="Proteomes" id="UP000298602">
    <property type="component" value="Chromosome"/>
</dbReference>
<evidence type="ECO:0000256" key="4">
    <source>
        <dbReference type="ARBA" id="ARBA00011881"/>
    </source>
</evidence>
<keyword evidence="7 9" id="KW-0274">FAD</keyword>
<accession>A0A4P8L4P4</accession>
<comment type="similarity">
    <text evidence="3 9">Belongs to the acyl-CoA dehydrogenase family.</text>
</comment>
<dbReference type="EMBL" id="CP040098">
    <property type="protein sequence ID" value="QCQ22918.1"/>
    <property type="molecule type" value="Genomic_DNA"/>
</dbReference>
<dbReference type="FunFam" id="1.20.140.10:FF:000001">
    <property type="entry name" value="Acyl-CoA dehydrogenase"/>
    <property type="match status" value="1"/>
</dbReference>
<name>A0A4P8L4P4_9BACT</name>
<feature type="domain" description="Acyl-CoA dehydrogenase/oxidase C-terminal" evidence="10">
    <location>
        <begin position="232"/>
        <end position="385"/>
    </location>
</feature>
<reference evidence="13 14" key="1">
    <citation type="submission" date="2019-05" db="EMBL/GenBank/DDBJ databases">
        <title>The Complete Genome Sequence of the n-alkane-degrading Desulfoglaeba alkanexedens ALDC reveals multiple alkylsuccinate synthase gene clusters.</title>
        <authorList>
            <person name="Callaghan A.V."/>
            <person name="Davidova I.A."/>
            <person name="Duncan K.E."/>
            <person name="Morris B."/>
            <person name="McInerney M.J."/>
        </authorList>
    </citation>
    <scope>NUCLEOTIDE SEQUENCE [LARGE SCALE GENOMIC DNA]</scope>
    <source>
        <strain evidence="13 14">ALDC</strain>
    </source>
</reference>
<dbReference type="Pfam" id="PF02770">
    <property type="entry name" value="Acyl-CoA_dh_M"/>
    <property type="match status" value="1"/>
</dbReference>
<sequence length="388" mass="42315">MDLNFMEEEHYLLRESVRKFADNEIAPLAEEIDRADEMPEDLFAKMGRLGILGITIPEEFGGAGFDLLAGVIAGEELARVSPAVSLSYGAHSNLCAHNLYRNGTAEQRSKYLPSLCTGEHIGALALTEPDAGSDAVSIRTRAVKKGNEYILNGSKTFITNGPIANTLIVYAKTDPQGGAKGISAFIVERDFPGFAVARKLEKMGMRGSPTGELFFEDCRVPAENLLGKEHLGIDVMMSGLDMERAFFSGLALGLAQAAFEHSVKYAKERVQFGRPIASFQLIQAKLADMYTQIEAARLYCYQVARAAQSAERGGKGTTIHKRAASALLFTAEMCNWVASEAVQIHGGYGYMLEYPVQRLMRDAKLMTIGAGTSEIRRLVIAREILSQA</sequence>
<dbReference type="Gene3D" id="2.40.110.10">
    <property type="entry name" value="Butyryl-CoA Dehydrogenase, subunit A, domain 2"/>
    <property type="match status" value="1"/>
</dbReference>
<evidence type="ECO:0000256" key="9">
    <source>
        <dbReference type="RuleBase" id="RU362125"/>
    </source>
</evidence>
<reference evidence="13 14" key="2">
    <citation type="submission" date="2019-05" db="EMBL/GenBank/DDBJ databases">
        <authorList>
            <person name="Suflita J.M."/>
            <person name="Marks C.R."/>
        </authorList>
    </citation>
    <scope>NUCLEOTIDE SEQUENCE [LARGE SCALE GENOMIC DNA]</scope>
    <source>
        <strain evidence="13 14">ALDC</strain>
    </source>
</reference>
<dbReference type="GO" id="GO:0050660">
    <property type="term" value="F:flavin adenine dinucleotide binding"/>
    <property type="evidence" value="ECO:0007669"/>
    <property type="project" value="InterPro"/>
</dbReference>
<evidence type="ECO:0000313" key="14">
    <source>
        <dbReference type="Proteomes" id="UP000298602"/>
    </source>
</evidence>
<evidence type="ECO:0000259" key="12">
    <source>
        <dbReference type="Pfam" id="PF02771"/>
    </source>
</evidence>
<dbReference type="PIRSF" id="PIRSF016578">
    <property type="entry name" value="HsaA"/>
    <property type="match status" value="1"/>
</dbReference>
<feature type="domain" description="Acyl-CoA oxidase/dehydrogenase middle" evidence="11">
    <location>
        <begin position="123"/>
        <end position="218"/>
    </location>
</feature>
<evidence type="ECO:0000256" key="2">
    <source>
        <dbReference type="ARBA" id="ARBA00005109"/>
    </source>
</evidence>
<dbReference type="SUPFAM" id="SSF47203">
    <property type="entry name" value="Acyl-CoA dehydrogenase C-terminal domain-like"/>
    <property type="match status" value="1"/>
</dbReference>
<dbReference type="InterPro" id="IPR006089">
    <property type="entry name" value="Acyl-CoA_DH_CS"/>
</dbReference>
<comment type="subunit">
    <text evidence="4">Homotetramer.</text>
</comment>
<dbReference type="InterPro" id="IPR009100">
    <property type="entry name" value="AcylCoA_DH/oxidase_NM_dom_sf"/>
</dbReference>
<dbReference type="InterPro" id="IPR006091">
    <property type="entry name" value="Acyl-CoA_Oxase/DH_mid-dom"/>
</dbReference>
<dbReference type="PANTHER" id="PTHR43884">
    <property type="entry name" value="ACYL-COA DEHYDROGENASE"/>
    <property type="match status" value="1"/>
</dbReference>
<dbReference type="InterPro" id="IPR037069">
    <property type="entry name" value="AcylCoA_DH/ox_N_sf"/>
</dbReference>
<dbReference type="FunFam" id="2.40.110.10:FF:000001">
    <property type="entry name" value="Acyl-CoA dehydrogenase, mitochondrial"/>
    <property type="match status" value="1"/>
</dbReference>
<dbReference type="Gene3D" id="1.20.140.10">
    <property type="entry name" value="Butyryl-CoA Dehydrogenase, subunit A, domain 3"/>
    <property type="match status" value="1"/>
</dbReference>
<evidence type="ECO:0000313" key="13">
    <source>
        <dbReference type="EMBL" id="QCQ22918.1"/>
    </source>
</evidence>
<dbReference type="Gene3D" id="1.10.540.10">
    <property type="entry name" value="Acyl-CoA dehydrogenase/oxidase, N-terminal domain"/>
    <property type="match status" value="1"/>
</dbReference>
<feature type="domain" description="Acyl-CoA dehydrogenase/oxidase N-terminal" evidence="12">
    <location>
        <begin position="8"/>
        <end position="119"/>
    </location>
</feature>
<dbReference type="Pfam" id="PF00441">
    <property type="entry name" value="Acyl-CoA_dh_1"/>
    <property type="match status" value="1"/>
</dbReference>
<dbReference type="GO" id="GO:0003995">
    <property type="term" value="F:acyl-CoA dehydrogenase activity"/>
    <property type="evidence" value="ECO:0007669"/>
    <property type="project" value="InterPro"/>
</dbReference>
<gene>
    <name evidence="13" type="ORF">FDQ92_12495</name>
</gene>
<keyword evidence="8 9" id="KW-0560">Oxidoreductase</keyword>
<dbReference type="InterPro" id="IPR036250">
    <property type="entry name" value="AcylCo_DH-like_C"/>
</dbReference>
<dbReference type="SUPFAM" id="SSF56645">
    <property type="entry name" value="Acyl-CoA dehydrogenase NM domain-like"/>
    <property type="match status" value="1"/>
</dbReference>
<dbReference type="RefSeq" id="WP_137425201.1">
    <property type="nucleotide sequence ID" value="NZ_CP040098.1"/>
</dbReference>
<dbReference type="GO" id="GO:0006552">
    <property type="term" value="P:L-leucine catabolic process"/>
    <property type="evidence" value="ECO:0007669"/>
    <property type="project" value="TreeGrafter"/>
</dbReference>
<dbReference type="InterPro" id="IPR046373">
    <property type="entry name" value="Acyl-CoA_Oxase/DH_mid-dom_sf"/>
</dbReference>
<evidence type="ECO:0000256" key="1">
    <source>
        <dbReference type="ARBA" id="ARBA00001974"/>
    </source>
</evidence>
<comment type="pathway">
    <text evidence="2">Amino-acid degradation; L-valine degradation.</text>
</comment>
<dbReference type="PROSITE" id="PS00073">
    <property type="entry name" value="ACYL_COA_DH_2"/>
    <property type="match status" value="1"/>
</dbReference>
<comment type="cofactor">
    <cofactor evidence="1 9">
        <name>FAD</name>
        <dbReference type="ChEBI" id="CHEBI:57692"/>
    </cofactor>
</comment>
<keyword evidence="5" id="KW-0101">Branched-chain amino acid catabolism</keyword>
<keyword evidence="6 9" id="KW-0285">Flavoprotein</keyword>
<dbReference type="PANTHER" id="PTHR43884:SF12">
    <property type="entry name" value="ISOVALERYL-COA DEHYDROGENASE, MITOCHONDRIAL-RELATED"/>
    <property type="match status" value="1"/>
</dbReference>